<feature type="region of interest" description="Disordered" evidence="1">
    <location>
        <begin position="60"/>
        <end position="99"/>
    </location>
</feature>
<dbReference type="OrthoDB" id="10248735at2759"/>
<proteinExistence type="predicted"/>
<evidence type="ECO:0000313" key="3">
    <source>
        <dbReference type="Proteomes" id="UP000054928"/>
    </source>
</evidence>
<dbReference type="RefSeq" id="XP_024579637.1">
    <property type="nucleotide sequence ID" value="XM_024729240.1"/>
</dbReference>
<sequence>MDQQQLQCQLQHFIDKGRAPPSGRRLERATNDVTDIRGAKPLLKNHMYVNKPHFYDPRDIKGSTSMELHPKSRNAGSDDRFKQLPIEGSTPRPSGFRTDRVVNPLEPTYKLPSFNQAPLLAPKFLRDSYNVADIEGTCIKIRDIKHPRDVLKLNDIAGAYAGWLPRHKREVRENPPRDILNVRDITNVDFKSSRVTNVLNPIYTVHGTTFSDDPLSRPQSYHPKREKPSYLLKTDDINGTKCADPATTVVAGIIMANRRNYRDTNSTSDICGAKADTLVHSIRSNRCVDPNSPQYLALDGSNVDASAISVGKSIIYANLAEEYEMLKAAYKLSHNEATSDVVSGVGNVGLLGSANRNREKRPLRMTRPPLPCFEGCPPNSAPVKFAKSKTDLTPAVANRKSIKPVKVSSSIGRTRTEQKLADTRRDEIQLVRELY</sequence>
<dbReference type="EMBL" id="CCYD01000653">
    <property type="protein sequence ID" value="CEG43268.1"/>
    <property type="molecule type" value="Genomic_DNA"/>
</dbReference>
<protein>
    <submittedName>
        <fullName evidence="2">Uncharacterized protein</fullName>
    </submittedName>
</protein>
<evidence type="ECO:0000313" key="2">
    <source>
        <dbReference type="EMBL" id="CEG43268.1"/>
    </source>
</evidence>
<name>A0A0P1AP80_PLAHL</name>
<dbReference type="OMA" id="VYTVNGM"/>
<keyword evidence="3" id="KW-1185">Reference proteome</keyword>
<reference evidence="3" key="1">
    <citation type="submission" date="2014-09" db="EMBL/GenBank/DDBJ databases">
        <authorList>
            <person name="Sharma Rahul"/>
            <person name="Thines Marco"/>
        </authorList>
    </citation>
    <scope>NUCLEOTIDE SEQUENCE [LARGE SCALE GENOMIC DNA]</scope>
</reference>
<organism evidence="2 3">
    <name type="scientific">Plasmopara halstedii</name>
    <name type="common">Downy mildew of sunflower</name>
    <dbReference type="NCBI Taxonomy" id="4781"/>
    <lineage>
        <taxon>Eukaryota</taxon>
        <taxon>Sar</taxon>
        <taxon>Stramenopiles</taxon>
        <taxon>Oomycota</taxon>
        <taxon>Peronosporomycetes</taxon>
        <taxon>Peronosporales</taxon>
        <taxon>Peronosporaceae</taxon>
        <taxon>Plasmopara</taxon>
    </lineage>
</organism>
<accession>A0A0P1AP80</accession>
<dbReference type="Proteomes" id="UP000054928">
    <property type="component" value="Unassembled WGS sequence"/>
</dbReference>
<dbReference type="AlphaFoldDB" id="A0A0P1AP80"/>
<dbReference type="GeneID" id="36408530"/>
<dbReference type="PANTHER" id="PTHR38130:SF1">
    <property type="entry name" value="EF-HAND DOMAIN-CONTAINING PROTEIN"/>
    <property type="match status" value="1"/>
</dbReference>
<dbReference type="PANTHER" id="PTHR38130">
    <property type="entry name" value="EF-HAND DOMAIN-CONTAINING PROTEIN"/>
    <property type="match status" value="1"/>
</dbReference>
<evidence type="ECO:0000256" key="1">
    <source>
        <dbReference type="SAM" id="MobiDB-lite"/>
    </source>
</evidence>